<sequence length="274" mass="30749">MTNDPDYIFSRNYLDNNRINLQHYLVVQLFGYHIHPSIPITPETRIADIGTGTGIWLTDLADKLPKTIRLDGLDISLDAAPLPSMLPENMSLRTWDIKTAVPEDLVGVYDIVNVRFFAFVVQDDEMEGVILNLEKLLKPGGHIQWTDIDIGSVRLEKTHPDTPADNQMKLLNLFKGSDTRLQPSWVPRLPGLFATCGLAEIVTDRRDAAPYLALPMHECGLLATEVMTRSREGGDEAFRRTLGAAAKETRDGSWLAMTRYTVVGRRGLERISHI</sequence>
<reference evidence="1 2" key="1">
    <citation type="submission" date="2019-04" db="EMBL/GenBank/DDBJ databases">
        <title>Friends and foes A comparative genomics study of 23 Aspergillus species from section Flavi.</title>
        <authorList>
            <consortium name="DOE Joint Genome Institute"/>
            <person name="Kjaerbolling I."/>
            <person name="Vesth T."/>
            <person name="Frisvad J.C."/>
            <person name="Nybo J.L."/>
            <person name="Theobald S."/>
            <person name="Kildgaard S."/>
            <person name="Isbrandt T."/>
            <person name="Kuo A."/>
            <person name="Sato A."/>
            <person name="Lyhne E.K."/>
            <person name="Kogle M.E."/>
            <person name="Wiebenga A."/>
            <person name="Kun R.S."/>
            <person name="Lubbers R.J."/>
            <person name="Makela M.R."/>
            <person name="Barry K."/>
            <person name="Chovatia M."/>
            <person name="Clum A."/>
            <person name="Daum C."/>
            <person name="Haridas S."/>
            <person name="He G."/>
            <person name="LaButti K."/>
            <person name="Lipzen A."/>
            <person name="Mondo S."/>
            <person name="Riley R."/>
            <person name="Salamov A."/>
            <person name="Simmons B.A."/>
            <person name="Magnuson J.K."/>
            <person name="Henrissat B."/>
            <person name="Mortensen U.H."/>
            <person name="Larsen T.O."/>
            <person name="Devries R.P."/>
            <person name="Grigoriev I.V."/>
            <person name="Machida M."/>
            <person name="Baker S.E."/>
            <person name="Andersen M.R."/>
        </authorList>
    </citation>
    <scope>NUCLEOTIDE SEQUENCE [LARGE SCALE GENOMIC DNA]</scope>
    <source>
        <strain evidence="1 2">IBT 18842</strain>
    </source>
</reference>
<evidence type="ECO:0008006" key="3">
    <source>
        <dbReference type="Google" id="ProtNLM"/>
    </source>
</evidence>
<dbReference type="SUPFAM" id="SSF53335">
    <property type="entry name" value="S-adenosyl-L-methionine-dependent methyltransferases"/>
    <property type="match status" value="1"/>
</dbReference>
<evidence type="ECO:0000313" key="1">
    <source>
        <dbReference type="EMBL" id="KAE8154228.1"/>
    </source>
</evidence>
<keyword evidence="2" id="KW-1185">Reference proteome</keyword>
<dbReference type="EMBL" id="ML742031">
    <property type="protein sequence ID" value="KAE8154228.1"/>
    <property type="molecule type" value="Genomic_DNA"/>
</dbReference>
<name>A0A5N6U6J9_ASPAV</name>
<gene>
    <name evidence="1" type="ORF">BDV25DRAFT_126700</name>
</gene>
<evidence type="ECO:0000313" key="2">
    <source>
        <dbReference type="Proteomes" id="UP000325780"/>
    </source>
</evidence>
<accession>A0A5N6U6J9</accession>
<organism evidence="1 2">
    <name type="scientific">Aspergillus avenaceus</name>
    <dbReference type="NCBI Taxonomy" id="36643"/>
    <lineage>
        <taxon>Eukaryota</taxon>
        <taxon>Fungi</taxon>
        <taxon>Dikarya</taxon>
        <taxon>Ascomycota</taxon>
        <taxon>Pezizomycotina</taxon>
        <taxon>Eurotiomycetes</taxon>
        <taxon>Eurotiomycetidae</taxon>
        <taxon>Eurotiales</taxon>
        <taxon>Aspergillaceae</taxon>
        <taxon>Aspergillus</taxon>
        <taxon>Aspergillus subgen. Circumdati</taxon>
    </lineage>
</organism>
<dbReference type="InterPro" id="IPR029063">
    <property type="entry name" value="SAM-dependent_MTases_sf"/>
</dbReference>
<protein>
    <recommendedName>
        <fullName evidence="3">S-adenosyl-L-methionine-dependent methyltransferase</fullName>
    </recommendedName>
</protein>
<dbReference type="Gene3D" id="3.40.50.150">
    <property type="entry name" value="Vaccinia Virus protein VP39"/>
    <property type="match status" value="1"/>
</dbReference>
<proteinExistence type="predicted"/>
<dbReference type="OrthoDB" id="417697at2759"/>
<dbReference type="Proteomes" id="UP000325780">
    <property type="component" value="Unassembled WGS sequence"/>
</dbReference>
<dbReference type="AlphaFoldDB" id="A0A5N6U6J9"/>
<dbReference type="CDD" id="cd02440">
    <property type="entry name" value="AdoMet_MTases"/>
    <property type="match status" value="1"/>
</dbReference>